<reference evidence="1 2" key="1">
    <citation type="journal article" date="2015" name="Antonie Van Leeuwenhoek">
        <title>Tamlana nanhaiensis sp. nov., isolated from surface seawater collected from the South China Sea.</title>
        <authorList>
            <person name="Liu X."/>
            <person name="Lai Q."/>
            <person name="Du Y."/>
            <person name="Li G."/>
            <person name="Sun F."/>
            <person name="Shao Z."/>
        </authorList>
    </citation>
    <scope>NUCLEOTIDE SEQUENCE [LARGE SCALE GENOMIC DNA]</scope>
    <source>
        <strain evidence="1 2">FHC16</strain>
    </source>
</reference>
<evidence type="ECO:0000313" key="2">
    <source>
        <dbReference type="Proteomes" id="UP000032361"/>
    </source>
</evidence>
<dbReference type="PATRIC" id="fig|1382798.3.peg.1869"/>
<dbReference type="AlphaFoldDB" id="A0A0D7W488"/>
<comment type="caution">
    <text evidence="1">The sequence shown here is derived from an EMBL/GenBank/DDBJ whole genome shotgun (WGS) entry which is preliminary data.</text>
</comment>
<evidence type="ECO:0000313" key="1">
    <source>
        <dbReference type="EMBL" id="KJD33829.1"/>
    </source>
</evidence>
<dbReference type="EMBL" id="JTDV01000002">
    <property type="protein sequence ID" value="KJD33829.1"/>
    <property type="molecule type" value="Genomic_DNA"/>
</dbReference>
<accession>A0A0D7W488</accession>
<protein>
    <submittedName>
        <fullName evidence="1">Uncharacterized protein</fullName>
    </submittedName>
</protein>
<organism evidence="1 2">
    <name type="scientific">Neotamlana nanhaiensis</name>
    <dbReference type="NCBI Taxonomy" id="1382798"/>
    <lineage>
        <taxon>Bacteria</taxon>
        <taxon>Pseudomonadati</taxon>
        <taxon>Bacteroidota</taxon>
        <taxon>Flavobacteriia</taxon>
        <taxon>Flavobacteriales</taxon>
        <taxon>Flavobacteriaceae</taxon>
        <taxon>Neotamlana</taxon>
    </lineage>
</organism>
<gene>
    <name evidence="1" type="ORF">PK35_03510</name>
</gene>
<proteinExistence type="predicted"/>
<name>A0A0D7W488_9FLAO</name>
<dbReference type="STRING" id="1382798.PK35_03510"/>
<sequence>MRPYAVCALRCKKLEGQVFFTRNYSINVCVDSERLQFYKRIACEMDIIGDIEDVNVSVLLK</sequence>
<dbReference type="RefSeq" id="WP_044625317.1">
    <property type="nucleotide sequence ID" value="NZ_JTDV01000002.1"/>
</dbReference>
<keyword evidence="2" id="KW-1185">Reference proteome</keyword>
<dbReference type="Proteomes" id="UP000032361">
    <property type="component" value="Unassembled WGS sequence"/>
</dbReference>